<sequence>MKRLLNQDIFYLKNNMEDRDLHGDSFMDGQRSRQLVAPTDGRGRWFKWKLEAGRETNGYQGEE</sequence>
<evidence type="ECO:0000313" key="1">
    <source>
        <dbReference type="EMBL" id="RHW41157.1"/>
    </source>
</evidence>
<evidence type="ECO:0000313" key="2">
    <source>
        <dbReference type="Proteomes" id="UP000284416"/>
    </source>
</evidence>
<dbReference type="EMBL" id="QWEG01000005">
    <property type="protein sequence ID" value="RHW41157.1"/>
    <property type="molecule type" value="Genomic_DNA"/>
</dbReference>
<comment type="caution">
    <text evidence="1">The sequence shown here is derived from an EMBL/GenBank/DDBJ whole genome shotgun (WGS) entry which is preliminary data.</text>
</comment>
<keyword evidence="2" id="KW-1185">Reference proteome</keyword>
<reference evidence="1 2" key="1">
    <citation type="journal article" date="2017" name="Int. J. Syst. Evol. Microbiol.">
        <title>Bacillus notoginsengisoli sp. nov., a novel bacterium isolated from the rhizosphere of Panax notoginseng.</title>
        <authorList>
            <person name="Zhang M.Y."/>
            <person name="Cheng J."/>
            <person name="Cai Y."/>
            <person name="Zhang T.Y."/>
            <person name="Wu Y.Y."/>
            <person name="Manikprabhu D."/>
            <person name="Li W.J."/>
            <person name="Zhang Y.X."/>
        </authorList>
    </citation>
    <scope>NUCLEOTIDE SEQUENCE [LARGE SCALE GENOMIC DNA]</scope>
    <source>
        <strain evidence="1 2">JCM 30743</strain>
    </source>
</reference>
<organism evidence="1 2">
    <name type="scientific">Neobacillus notoginsengisoli</name>
    <dbReference type="NCBI Taxonomy" id="1578198"/>
    <lineage>
        <taxon>Bacteria</taxon>
        <taxon>Bacillati</taxon>
        <taxon>Bacillota</taxon>
        <taxon>Bacilli</taxon>
        <taxon>Bacillales</taxon>
        <taxon>Bacillaceae</taxon>
        <taxon>Neobacillus</taxon>
    </lineage>
</organism>
<gene>
    <name evidence="1" type="ORF">D1B31_09485</name>
</gene>
<dbReference type="AlphaFoldDB" id="A0A417YV12"/>
<dbReference type="OrthoDB" id="9789360at2"/>
<dbReference type="Proteomes" id="UP000284416">
    <property type="component" value="Unassembled WGS sequence"/>
</dbReference>
<proteinExistence type="predicted"/>
<name>A0A417YV12_9BACI</name>
<accession>A0A417YV12</accession>
<protein>
    <submittedName>
        <fullName evidence="1">Uncharacterized protein</fullName>
    </submittedName>
</protein>